<dbReference type="PANTHER" id="PTHR47505">
    <property type="entry name" value="DNA UTILIZATION PROTEIN YHGH"/>
    <property type="match status" value="1"/>
</dbReference>
<dbReference type="Gene3D" id="3.40.50.2020">
    <property type="match status" value="1"/>
</dbReference>
<dbReference type="EMBL" id="NGJX01000004">
    <property type="protein sequence ID" value="RSU02747.1"/>
    <property type="molecule type" value="Genomic_DNA"/>
</dbReference>
<dbReference type="AlphaFoldDB" id="A0A430A6Z1"/>
<dbReference type="SUPFAM" id="SSF53271">
    <property type="entry name" value="PRTase-like"/>
    <property type="match status" value="1"/>
</dbReference>
<evidence type="ECO:0000259" key="2">
    <source>
        <dbReference type="Pfam" id="PF00156"/>
    </source>
</evidence>
<comment type="caution">
    <text evidence="3">The sequence shown here is derived from an EMBL/GenBank/DDBJ whole genome shotgun (WGS) entry which is preliminary data.</text>
</comment>
<evidence type="ECO:0000313" key="3">
    <source>
        <dbReference type="EMBL" id="RSU02747.1"/>
    </source>
</evidence>
<keyword evidence="4" id="KW-1185">Reference proteome</keyword>
<evidence type="ECO:0000256" key="1">
    <source>
        <dbReference type="ARBA" id="ARBA00008007"/>
    </source>
</evidence>
<comment type="similarity">
    <text evidence="1">Belongs to the ComF/GntX family.</text>
</comment>
<proteinExistence type="inferred from homology"/>
<dbReference type="RefSeq" id="WP_114289352.1">
    <property type="nucleotide sequence ID" value="NZ_JBMPOI010000036.1"/>
</dbReference>
<dbReference type="InterPro" id="IPR000836">
    <property type="entry name" value="PRTase_dom"/>
</dbReference>
<dbReference type="InterPro" id="IPR029057">
    <property type="entry name" value="PRTase-like"/>
</dbReference>
<dbReference type="InterPro" id="IPR051910">
    <property type="entry name" value="ComF/GntX_DNA_util-trans"/>
</dbReference>
<evidence type="ECO:0000313" key="4">
    <source>
        <dbReference type="Proteomes" id="UP000288197"/>
    </source>
</evidence>
<accession>A0A430A6Z1</accession>
<dbReference type="Pfam" id="PF00156">
    <property type="entry name" value="Pribosyltran"/>
    <property type="match status" value="1"/>
</dbReference>
<name>A0A430A6Z1_9ENTE</name>
<dbReference type="Proteomes" id="UP000288197">
    <property type="component" value="Unassembled WGS sequence"/>
</dbReference>
<feature type="domain" description="Phosphoribosyltransferase" evidence="2">
    <location>
        <begin position="158"/>
        <end position="230"/>
    </location>
</feature>
<protein>
    <recommendedName>
        <fullName evidence="2">Phosphoribosyltransferase domain-containing protein</fullName>
    </recommendedName>
</protein>
<gene>
    <name evidence="3" type="ORF">CBF32_05630</name>
</gene>
<dbReference type="CDD" id="cd06223">
    <property type="entry name" value="PRTases_typeI"/>
    <property type="match status" value="1"/>
</dbReference>
<dbReference type="PANTHER" id="PTHR47505:SF1">
    <property type="entry name" value="DNA UTILIZATION PROTEIN YHGH"/>
    <property type="match status" value="1"/>
</dbReference>
<organism evidence="3 4">
    <name type="scientific">Vagococcus fluvialis</name>
    <dbReference type="NCBI Taxonomy" id="2738"/>
    <lineage>
        <taxon>Bacteria</taxon>
        <taxon>Bacillati</taxon>
        <taxon>Bacillota</taxon>
        <taxon>Bacilli</taxon>
        <taxon>Lactobacillales</taxon>
        <taxon>Enterococcaceae</taxon>
        <taxon>Vagococcus</taxon>
    </lineage>
</organism>
<reference evidence="3 4" key="1">
    <citation type="submission" date="2017-05" db="EMBL/GenBank/DDBJ databases">
        <title>Vagococcus spp. assemblies.</title>
        <authorList>
            <person name="Gulvik C.A."/>
        </authorList>
    </citation>
    <scope>NUCLEOTIDE SEQUENCE [LARGE SCALE GENOMIC DNA]</scope>
    <source>
        <strain evidence="3 4">NCFB 2497</strain>
    </source>
</reference>
<sequence>MKCGFCKIEIRRELSVKEIIRLERLYFNQCCSSCYEEILLFDERNKSVCKYCRKETTSNSKICLDCQIWQKELADFKLNHYYLYQHNEQMKDYFKRYKFLGDIEMGKVFTKDVHEKLNDFTQEDYLIVPIPLSKKRLKERGFNQVEVFLDSCQIKTTTILGKKKETKAQSQKSREERLLSKQPFYLKKGGKSTIHNRKVLVIDDVYTTGRTILHAYECLLQAKPLEIASFSLTR</sequence>